<evidence type="ECO:0000313" key="5">
    <source>
        <dbReference type="EMBL" id="RYV53044.1"/>
    </source>
</evidence>
<dbReference type="GO" id="GO:0005975">
    <property type="term" value="P:carbohydrate metabolic process"/>
    <property type="evidence" value="ECO:0007669"/>
    <property type="project" value="InterPro"/>
</dbReference>
<dbReference type="InterPro" id="IPR049174">
    <property type="entry name" value="Beta-AFase-like"/>
</dbReference>
<feature type="domain" description="Non-reducing end beta-L-arabinofuranosidase-like GH127 C-terminal" evidence="4">
    <location>
        <begin position="539"/>
        <end position="650"/>
    </location>
</feature>
<protein>
    <submittedName>
        <fullName evidence="5">Glycoside hydrolase family 127 protein</fullName>
    </submittedName>
</protein>
<dbReference type="EMBL" id="SDWW01000001">
    <property type="protein sequence ID" value="RYV53044.1"/>
    <property type="molecule type" value="Genomic_DNA"/>
</dbReference>
<dbReference type="RefSeq" id="WP_130100743.1">
    <property type="nucleotide sequence ID" value="NZ_SDWW01000001.1"/>
</dbReference>
<organism evidence="5 6">
    <name type="scientific">Pengzhenrongella frigida</name>
    <dbReference type="NCBI Taxonomy" id="1259133"/>
    <lineage>
        <taxon>Bacteria</taxon>
        <taxon>Bacillati</taxon>
        <taxon>Actinomycetota</taxon>
        <taxon>Actinomycetes</taxon>
        <taxon>Micrococcales</taxon>
        <taxon>Pengzhenrongella</taxon>
    </lineage>
</organism>
<evidence type="ECO:0000259" key="4">
    <source>
        <dbReference type="Pfam" id="PF20737"/>
    </source>
</evidence>
<keyword evidence="5" id="KW-0378">Hydrolase</keyword>
<dbReference type="Pfam" id="PF20736">
    <property type="entry name" value="Glyco_hydro127M"/>
    <property type="match status" value="1"/>
</dbReference>
<dbReference type="OrthoDB" id="9757939at2"/>
<evidence type="ECO:0000259" key="3">
    <source>
        <dbReference type="Pfam" id="PF20736"/>
    </source>
</evidence>
<dbReference type="InterPro" id="IPR012878">
    <property type="entry name" value="Beta-AFase-like_GH127_cat"/>
</dbReference>
<dbReference type="PANTHER" id="PTHR43465:SF2">
    <property type="entry name" value="DUF1680 DOMAIN PROTEIN (AFU_ORTHOLOGUE AFUA_1G08910)"/>
    <property type="match status" value="1"/>
</dbReference>
<keyword evidence="6" id="KW-1185">Reference proteome</keyword>
<evidence type="ECO:0000313" key="6">
    <source>
        <dbReference type="Proteomes" id="UP000293764"/>
    </source>
</evidence>
<gene>
    <name evidence="5" type="ORF">EUA98_00765</name>
</gene>
<dbReference type="InterPro" id="IPR008928">
    <property type="entry name" value="6-hairpin_glycosidase_sf"/>
</dbReference>
<feature type="region of interest" description="Disordered" evidence="1">
    <location>
        <begin position="598"/>
        <end position="621"/>
    </location>
</feature>
<dbReference type="InterPro" id="IPR049046">
    <property type="entry name" value="Beta-AFase-like_GH127_middle"/>
</dbReference>
<dbReference type="Pfam" id="PF20737">
    <property type="entry name" value="Glyco_hydro127C"/>
    <property type="match status" value="1"/>
</dbReference>
<dbReference type="PANTHER" id="PTHR43465">
    <property type="entry name" value="DUF1680 DOMAIN PROTEIN (AFU_ORTHOLOGUE AFUA_1G08910)"/>
    <property type="match status" value="1"/>
</dbReference>
<evidence type="ECO:0000259" key="2">
    <source>
        <dbReference type="Pfam" id="PF07944"/>
    </source>
</evidence>
<feature type="compositionally biased region" description="Polar residues" evidence="1">
    <location>
        <begin position="607"/>
        <end position="616"/>
    </location>
</feature>
<feature type="region of interest" description="Disordered" evidence="1">
    <location>
        <begin position="1"/>
        <end position="29"/>
    </location>
</feature>
<proteinExistence type="predicted"/>
<dbReference type="AlphaFoldDB" id="A0A4V1ZHS3"/>
<comment type="caution">
    <text evidence="5">The sequence shown here is derived from an EMBL/GenBank/DDBJ whole genome shotgun (WGS) entry which is preliminary data.</text>
</comment>
<dbReference type="SUPFAM" id="SSF48208">
    <property type="entry name" value="Six-hairpin glycosidases"/>
    <property type="match status" value="1"/>
</dbReference>
<dbReference type="GO" id="GO:0016787">
    <property type="term" value="F:hydrolase activity"/>
    <property type="evidence" value="ECO:0007669"/>
    <property type="project" value="UniProtKB-KW"/>
</dbReference>
<dbReference type="Proteomes" id="UP000293764">
    <property type="component" value="Unassembled WGS sequence"/>
</dbReference>
<name>A0A4V1ZHS3_9MICO</name>
<feature type="domain" description="Non-reducing end beta-L-arabinofuranosidase-like GH127 catalytic" evidence="2">
    <location>
        <begin position="40"/>
        <end position="432"/>
    </location>
</feature>
<accession>A0A4V1ZHS3</accession>
<sequence length="653" mass="70775">MPATVHAESRPGLLIPADRTDRGRPVAPSTGHWRPLGLGEVSIDDGFWADLQALNATTMLAHCEAWIETMGWSGNFDAALEGRLPQDRRGREFSDSEIYKLLEAMSWEVGRTGDQGLDARLRSLVARVAAAQEPDGYLNTRFGRPGQAPRYSDLQWGHELYCFGHLIQAGVARARTHGDDELVRIAVRAADHVCATFGADAHQGVCGHPEIEVALVELYRLTGEHRYLDQARLFIERRGHGVLGDIEFGPEYFQDDQPVRQTTVMAGHAVRALYLAAAAADLAVEDHDGELLATITRQTATTLARRTYLTGGMGAHHEGESFGQDFELPPDRAYSETCAGVASVMLNHRLLLATGDPLHADAVERTLYNVVATSPARDGNAFYYTNTLHQRSPGSVPRADVASARASSSLRAPWFEVSCCPTNVTRTVASLAAYLATADDDGVQIHQYAGSTIATRIGARGEVALRVATAYPDHGSVQVTVLRSPEAPWTLTLRVPAWAAGAELTVGGITRTVEPGYAMVTQAFAVGDVVLLHLPVAPRWTLPDPRIDALRGQVAVERGPIVLCLESTDLGATVNTVHTRTAGPPVEHDGVVHVPAATREPRDGSWPYQSAPQDTVQPDGRDVVDHGLVPLVPYHRWANRGPSTMRVWIPVAD</sequence>
<reference evidence="5 6" key="1">
    <citation type="submission" date="2019-01" db="EMBL/GenBank/DDBJ databases">
        <title>Novel species of Cellulomonas.</title>
        <authorList>
            <person name="Liu Q."/>
            <person name="Xin Y.-H."/>
        </authorList>
    </citation>
    <scope>NUCLEOTIDE SEQUENCE [LARGE SCALE GENOMIC DNA]</scope>
    <source>
        <strain evidence="5 6">HLT2-17</strain>
    </source>
</reference>
<dbReference type="Pfam" id="PF07944">
    <property type="entry name" value="Beta-AFase-like_GH127_cat"/>
    <property type="match status" value="1"/>
</dbReference>
<evidence type="ECO:0000256" key="1">
    <source>
        <dbReference type="SAM" id="MobiDB-lite"/>
    </source>
</evidence>
<feature type="domain" description="Non-reducing end beta-L-arabinofuranosidase-like GH127 middle" evidence="3">
    <location>
        <begin position="443"/>
        <end position="535"/>
    </location>
</feature>
<dbReference type="InterPro" id="IPR049049">
    <property type="entry name" value="Beta-AFase-like_GH127_C"/>
</dbReference>